<comment type="caution">
    <text evidence="2">The sequence shown here is derived from an EMBL/GenBank/DDBJ whole genome shotgun (WGS) entry which is preliminary data.</text>
</comment>
<gene>
    <name evidence="2" type="ORF">ACFOET_17965</name>
</gene>
<name>A0ABV7JND8_9SPHI</name>
<dbReference type="EMBL" id="JBHRTA010000054">
    <property type="protein sequence ID" value="MFC3199509.1"/>
    <property type="molecule type" value="Genomic_DNA"/>
</dbReference>
<keyword evidence="3" id="KW-1185">Reference proteome</keyword>
<evidence type="ECO:0000313" key="2">
    <source>
        <dbReference type="EMBL" id="MFC3199509.1"/>
    </source>
</evidence>
<organism evidence="2 3">
    <name type="scientific">Parapedobacter deserti</name>
    <dbReference type="NCBI Taxonomy" id="1912957"/>
    <lineage>
        <taxon>Bacteria</taxon>
        <taxon>Pseudomonadati</taxon>
        <taxon>Bacteroidota</taxon>
        <taxon>Sphingobacteriia</taxon>
        <taxon>Sphingobacteriales</taxon>
        <taxon>Sphingobacteriaceae</taxon>
        <taxon>Parapedobacter</taxon>
    </lineage>
</organism>
<proteinExistence type="predicted"/>
<dbReference type="RefSeq" id="WP_379025210.1">
    <property type="nucleotide sequence ID" value="NZ_JBHRTA010000054.1"/>
</dbReference>
<reference evidence="3" key="1">
    <citation type="journal article" date="2019" name="Int. J. Syst. Evol. Microbiol.">
        <title>The Global Catalogue of Microorganisms (GCM) 10K type strain sequencing project: providing services to taxonomists for standard genome sequencing and annotation.</title>
        <authorList>
            <consortium name="The Broad Institute Genomics Platform"/>
            <consortium name="The Broad Institute Genome Sequencing Center for Infectious Disease"/>
            <person name="Wu L."/>
            <person name="Ma J."/>
        </authorList>
    </citation>
    <scope>NUCLEOTIDE SEQUENCE [LARGE SCALE GENOMIC DNA]</scope>
    <source>
        <strain evidence="3">KCTC 52416</strain>
    </source>
</reference>
<sequence length="204" mass="22707">MKRLLTFFMVVACLLEANAQQPMSIGLSGNYGSNNRFGGEIYLRKPIRLMQKDAEFKAGLATRSFPLSFDGVGSLNAASLGIFGDAAIYPFPRNGLFTGIRVEILNVSRFAKNSSAAIERQRDYDAPQFFIGSAAFLQVGYRFPVSKGFALRFYGQRGMQYFFITNGDTSINGPNIDIDLRGNAISEHHFRFIYNINLGIEITI</sequence>
<dbReference type="Proteomes" id="UP001595526">
    <property type="component" value="Unassembled WGS sequence"/>
</dbReference>
<accession>A0ABV7JND8</accession>
<evidence type="ECO:0000256" key="1">
    <source>
        <dbReference type="SAM" id="SignalP"/>
    </source>
</evidence>
<protein>
    <recommendedName>
        <fullName evidence="4">Outer membrane protein beta-barrel domain-containing protein</fullName>
    </recommendedName>
</protein>
<keyword evidence="1" id="KW-0732">Signal</keyword>
<feature type="chain" id="PRO_5047420490" description="Outer membrane protein beta-barrel domain-containing protein" evidence="1">
    <location>
        <begin position="20"/>
        <end position="204"/>
    </location>
</feature>
<feature type="signal peptide" evidence="1">
    <location>
        <begin position="1"/>
        <end position="19"/>
    </location>
</feature>
<evidence type="ECO:0008006" key="4">
    <source>
        <dbReference type="Google" id="ProtNLM"/>
    </source>
</evidence>
<evidence type="ECO:0000313" key="3">
    <source>
        <dbReference type="Proteomes" id="UP001595526"/>
    </source>
</evidence>